<dbReference type="EMBL" id="VCAO01000002">
    <property type="protein sequence ID" value="TMM48910.1"/>
    <property type="molecule type" value="Genomic_DNA"/>
</dbReference>
<sequence>MPEPSGPQWLVEEGIGEDRAILLDGGEIAVARLHWPGGLTAGQISDAKLISRRKGALRGIAEFAGGERANIDRLPPSASEGASLRIEITRARIWEAGRQKLAQGRPSDAELRGPLSLADQLRADGATVRIVRRFPDEADWAELWREADSKRAEFPGGALLLYPTPAMLLIDVDGEDSPERLALAAVPPLAKALQRFDIGGNVGIDFPTLTTRESRKAVDRALADSLDNWPHERTAINGFGFVQLVARLQRPSLLAHIVHNRAGAYARALLREAERLDHPGVIQLNCGPEIASAIQEDWLIQLKRRTGWPVLVKIDHERLEYEACFAQIVPHD</sequence>
<keyword evidence="2" id="KW-1185">Reference proteome</keyword>
<protein>
    <submittedName>
        <fullName evidence="1">Ribonuclease</fullName>
    </submittedName>
</protein>
<proteinExistence type="predicted"/>
<dbReference type="Proteomes" id="UP000309668">
    <property type="component" value="Unassembled WGS sequence"/>
</dbReference>
<dbReference type="RefSeq" id="WP_138616894.1">
    <property type="nucleotide sequence ID" value="NZ_VCAO01000002.1"/>
</dbReference>
<organism evidence="1 2">
    <name type="scientific">Qipengyuania marisflavi</name>
    <dbReference type="NCBI Taxonomy" id="2486356"/>
    <lineage>
        <taxon>Bacteria</taxon>
        <taxon>Pseudomonadati</taxon>
        <taxon>Pseudomonadota</taxon>
        <taxon>Alphaproteobacteria</taxon>
        <taxon>Sphingomonadales</taxon>
        <taxon>Erythrobacteraceae</taxon>
        <taxon>Qipengyuania</taxon>
    </lineage>
</organism>
<evidence type="ECO:0000313" key="2">
    <source>
        <dbReference type="Proteomes" id="UP000309668"/>
    </source>
</evidence>
<accession>A0A5S3P6V3</accession>
<reference evidence="1 2" key="1">
    <citation type="submission" date="2019-05" db="EMBL/GenBank/DDBJ databases">
        <title>Erythrobacter marisflavi sp. nov., isolated from isolated from water of an estuary environment.</title>
        <authorList>
            <person name="Yoon J.-H."/>
        </authorList>
    </citation>
    <scope>NUCLEOTIDE SEQUENCE [LARGE SCALE GENOMIC DNA]</scope>
    <source>
        <strain evidence="1 2">KEM-5</strain>
    </source>
</reference>
<dbReference type="OrthoDB" id="7403919at2"/>
<comment type="caution">
    <text evidence="1">The sequence shown here is derived from an EMBL/GenBank/DDBJ whole genome shotgun (WGS) entry which is preliminary data.</text>
</comment>
<gene>
    <name evidence="1" type="ORF">FEV51_05890</name>
</gene>
<dbReference type="AlphaFoldDB" id="A0A5S3P6V3"/>
<evidence type="ECO:0000313" key="1">
    <source>
        <dbReference type="EMBL" id="TMM48910.1"/>
    </source>
</evidence>
<name>A0A5S3P6V3_9SPHN</name>